<gene>
    <name evidence="1" type="ORF">F5144DRAFT_479170</name>
</gene>
<evidence type="ECO:0000313" key="1">
    <source>
        <dbReference type="EMBL" id="KAH6650692.1"/>
    </source>
</evidence>
<proteinExistence type="predicted"/>
<sequence>MTSALNFTIANGQIFTPGLVIVDAPQPGTPLGGDLIEVALDVSVNGKLQLPPYPEDSSSMIHKIGIFLSSYKTMHNFTITNGTASANNASLGDIMFQEPGSTVKHVKWTWPDCLVGDGGADKGLGDTARGAYNVSIRQSFRLNGEDYYTIFDLPISVTNSIPASDNRPSCAELDNPLLSPEEVFDSADNSVPVMFAPGDATTLETNPNGAASWKGGMGWIGVAGLVAALVM</sequence>
<name>A0ACB7PNA1_9PEZI</name>
<dbReference type="Proteomes" id="UP000724584">
    <property type="component" value="Unassembled WGS sequence"/>
</dbReference>
<dbReference type="EMBL" id="JAGIZQ010000001">
    <property type="protein sequence ID" value="KAH6650692.1"/>
    <property type="molecule type" value="Genomic_DNA"/>
</dbReference>
<accession>A0ACB7PNA1</accession>
<comment type="caution">
    <text evidence="1">The sequence shown here is derived from an EMBL/GenBank/DDBJ whole genome shotgun (WGS) entry which is preliminary data.</text>
</comment>
<protein>
    <submittedName>
        <fullName evidence="1">Uncharacterized protein</fullName>
    </submittedName>
</protein>
<organism evidence="1 2">
    <name type="scientific">Chaetomium tenue</name>
    <dbReference type="NCBI Taxonomy" id="1854479"/>
    <lineage>
        <taxon>Eukaryota</taxon>
        <taxon>Fungi</taxon>
        <taxon>Dikarya</taxon>
        <taxon>Ascomycota</taxon>
        <taxon>Pezizomycotina</taxon>
        <taxon>Sordariomycetes</taxon>
        <taxon>Sordariomycetidae</taxon>
        <taxon>Sordariales</taxon>
        <taxon>Chaetomiaceae</taxon>
        <taxon>Chaetomium</taxon>
    </lineage>
</organism>
<keyword evidence="2" id="KW-1185">Reference proteome</keyword>
<evidence type="ECO:0000313" key="2">
    <source>
        <dbReference type="Proteomes" id="UP000724584"/>
    </source>
</evidence>
<reference evidence="1 2" key="1">
    <citation type="journal article" date="2021" name="Nat. Commun.">
        <title>Genetic determinants of endophytism in the Arabidopsis root mycobiome.</title>
        <authorList>
            <person name="Mesny F."/>
            <person name="Miyauchi S."/>
            <person name="Thiergart T."/>
            <person name="Pickel B."/>
            <person name="Atanasova L."/>
            <person name="Karlsson M."/>
            <person name="Huettel B."/>
            <person name="Barry K.W."/>
            <person name="Haridas S."/>
            <person name="Chen C."/>
            <person name="Bauer D."/>
            <person name="Andreopoulos W."/>
            <person name="Pangilinan J."/>
            <person name="LaButti K."/>
            <person name="Riley R."/>
            <person name="Lipzen A."/>
            <person name="Clum A."/>
            <person name="Drula E."/>
            <person name="Henrissat B."/>
            <person name="Kohler A."/>
            <person name="Grigoriev I.V."/>
            <person name="Martin F.M."/>
            <person name="Hacquard S."/>
        </authorList>
    </citation>
    <scope>NUCLEOTIDE SEQUENCE [LARGE SCALE GENOMIC DNA]</scope>
    <source>
        <strain evidence="1 2">MPI-SDFR-AT-0079</strain>
    </source>
</reference>